<dbReference type="InterPro" id="IPR013424">
    <property type="entry name" value="Ice-binding_C"/>
</dbReference>
<dbReference type="EMBL" id="AP021861">
    <property type="protein sequence ID" value="BBO31472.1"/>
    <property type="molecule type" value="Genomic_DNA"/>
</dbReference>
<evidence type="ECO:0000256" key="1">
    <source>
        <dbReference type="SAM" id="SignalP"/>
    </source>
</evidence>
<evidence type="ECO:0000313" key="4">
    <source>
        <dbReference type="Proteomes" id="UP000326837"/>
    </source>
</evidence>
<protein>
    <recommendedName>
        <fullName evidence="2">Ice-binding protein C-terminal domain-containing protein</fullName>
    </recommendedName>
</protein>
<feature type="domain" description="Ice-binding protein C-terminal" evidence="2">
    <location>
        <begin position="172"/>
        <end position="194"/>
    </location>
</feature>
<dbReference type="RefSeq" id="WP_152097615.1">
    <property type="nucleotide sequence ID" value="NZ_AP021861.1"/>
</dbReference>
<dbReference type="AlphaFoldDB" id="A0A5K7X6M1"/>
<name>A0A5K7X6M1_9BACT</name>
<dbReference type="NCBIfam" id="TIGR02595">
    <property type="entry name" value="PEP_CTERM"/>
    <property type="match status" value="1"/>
</dbReference>
<reference evidence="4" key="1">
    <citation type="submission" date="2019-10" db="EMBL/GenBank/DDBJ databases">
        <title>Lacipirellula parvula gen. nov., sp. nov., representing a lineage of planctomycetes widespread in freshwater anoxic habitats, and description of the family Lacipirellulaceae.</title>
        <authorList>
            <person name="Dedysh S.N."/>
            <person name="Kulichevskaya I.S."/>
            <person name="Beletsky A.V."/>
            <person name="Rakitin A.L."/>
            <person name="Mardanov A.V."/>
            <person name="Ivanova A.A."/>
            <person name="Saltykova V.X."/>
            <person name="Rijpstra W.I.C."/>
            <person name="Sinninghe Damste J.S."/>
            <person name="Ravin N.V."/>
        </authorList>
    </citation>
    <scope>NUCLEOTIDE SEQUENCE [LARGE SCALE GENOMIC DNA]</scope>
    <source>
        <strain evidence="4">PX69</strain>
    </source>
</reference>
<evidence type="ECO:0000313" key="3">
    <source>
        <dbReference type="EMBL" id="BBO31472.1"/>
    </source>
</evidence>
<feature type="signal peptide" evidence="1">
    <location>
        <begin position="1"/>
        <end position="21"/>
    </location>
</feature>
<accession>A0A5K7X6M1</accession>
<keyword evidence="1" id="KW-0732">Signal</keyword>
<dbReference type="KEGG" id="lpav:PLANPX_1084"/>
<gene>
    <name evidence="3" type="ORF">PLANPX_1084</name>
</gene>
<feature type="chain" id="PRO_5024965543" description="Ice-binding protein C-terminal domain-containing protein" evidence="1">
    <location>
        <begin position="22"/>
        <end position="196"/>
    </location>
</feature>
<dbReference type="Pfam" id="PF07589">
    <property type="entry name" value="PEP-CTERM"/>
    <property type="match status" value="1"/>
</dbReference>
<sequence length="196" mass="20119">MKSIFALVALACAFTVSTAEAAKLYYTANANNTFSVYLEGQATSFNGVSLSVTPNSGASFNNINSGLVSGAPRPAEAAFTYRNRALDIATDDPDNPGVGKGWTVLSPVNTAALVSFSGGPLGQSISTAAEPNGRLFLANLSFPSLAETATASLTLVNGVDTVYTESLQLVRVPEPATLAMAGLGLIGVVAARRRKA</sequence>
<evidence type="ECO:0000259" key="2">
    <source>
        <dbReference type="Pfam" id="PF07589"/>
    </source>
</evidence>
<dbReference type="Proteomes" id="UP000326837">
    <property type="component" value="Chromosome"/>
</dbReference>
<organism evidence="3 4">
    <name type="scientific">Lacipirellula parvula</name>
    <dbReference type="NCBI Taxonomy" id="2650471"/>
    <lineage>
        <taxon>Bacteria</taxon>
        <taxon>Pseudomonadati</taxon>
        <taxon>Planctomycetota</taxon>
        <taxon>Planctomycetia</taxon>
        <taxon>Pirellulales</taxon>
        <taxon>Lacipirellulaceae</taxon>
        <taxon>Lacipirellula</taxon>
    </lineage>
</organism>
<keyword evidence="4" id="KW-1185">Reference proteome</keyword>
<proteinExistence type="predicted"/>